<organism evidence="1 2">
    <name type="scientific">Colletotrichum kahawae</name>
    <name type="common">Coffee berry disease fungus</name>
    <dbReference type="NCBI Taxonomy" id="34407"/>
    <lineage>
        <taxon>Eukaryota</taxon>
        <taxon>Fungi</taxon>
        <taxon>Dikarya</taxon>
        <taxon>Ascomycota</taxon>
        <taxon>Pezizomycotina</taxon>
        <taxon>Sordariomycetes</taxon>
        <taxon>Hypocreomycetidae</taxon>
        <taxon>Glomerellales</taxon>
        <taxon>Glomerellaceae</taxon>
        <taxon>Colletotrichum</taxon>
        <taxon>Colletotrichum gloeosporioides species complex</taxon>
    </lineage>
</organism>
<evidence type="ECO:0000313" key="2">
    <source>
        <dbReference type="Proteomes" id="UP001281614"/>
    </source>
</evidence>
<gene>
    <name evidence="1" type="ORF">CKAH01_03617</name>
</gene>
<proteinExistence type="predicted"/>
<dbReference type="AlphaFoldDB" id="A0AAE0DA61"/>
<keyword evidence="2" id="KW-1185">Reference proteome</keyword>
<reference evidence="1" key="1">
    <citation type="submission" date="2023-02" db="EMBL/GenBank/DDBJ databases">
        <title>Colletotrichum kahawae CIFC_Que2 genome sequencing and assembly.</title>
        <authorList>
            <person name="Baroncelli R."/>
        </authorList>
    </citation>
    <scope>NUCLEOTIDE SEQUENCE</scope>
    <source>
        <strain evidence="1">CIFC_Que2</strain>
    </source>
</reference>
<accession>A0AAE0DA61</accession>
<comment type="caution">
    <text evidence="1">The sequence shown here is derived from an EMBL/GenBank/DDBJ whole genome shotgun (WGS) entry which is preliminary data.</text>
</comment>
<dbReference type="Proteomes" id="UP001281614">
    <property type="component" value="Unassembled WGS sequence"/>
</dbReference>
<sequence length="657" mass="74269">MKLTIPQGPCHPVVGGTYDEQHKKQLSRVTKLIAGSQPLPPLPRVGTLSLKDWDALRSRPTASTKSQVTSQGPQNAEQTINCEGYLVRLLEINYEGATKLISELWSDDARNIARLAGTSKALQAAVGVNVSQFHLPSRDFNLCDFTEYSLVSMAMAKKQENTLHKHLVVVGKDLLAPTAPITGIPKLWESDEIRDGMWAKAESLRATFAMTILLWPYYAAESRLSAMERRLSDKQARLGQMAVRTPTHHHLREATCAIPLLRSLHKYGANLTCVRLLEVPGLDLRVTKLILSACRSLNKLDIIECELLHFSSIVPLLDIVHVNSKEAGKSPVQLQFRPKTWLGTDTSRQGTMVISFDDIEYRNIPSAVMTTVFMAVIKAVPMGIDLVSENRDFRKFLDIIPMQPGAMALFLHHLMVYVDLVQDPITWASLDRVTRNDLEDQVLLAICMTKLAHRKRDDYLQRTYECDTCGYELITAFFRGEMSTRAPDQRTCRTCELHQRLDGQPHHRLLEKREMVKDLLFNRDEHVTKENNISTLNIPANDLRNVFAPTLPNPFVADPAANSAHRELAFLWHYRLPTVEALVSPKREYDILRASGNAALLDVVDEIAALDGLYPDHPTLTRQRRANARGMKQTWEHHIWHEVGKEETADQKPAGFW</sequence>
<dbReference type="EMBL" id="VYYT01000046">
    <property type="protein sequence ID" value="KAK2774384.1"/>
    <property type="molecule type" value="Genomic_DNA"/>
</dbReference>
<protein>
    <submittedName>
        <fullName evidence="1">Uncharacterized protein</fullName>
    </submittedName>
</protein>
<evidence type="ECO:0000313" key="1">
    <source>
        <dbReference type="EMBL" id="KAK2774384.1"/>
    </source>
</evidence>
<name>A0AAE0DA61_COLKA</name>